<dbReference type="EMBL" id="CP002529">
    <property type="protein sequence ID" value="ADY01427.1"/>
    <property type="molecule type" value="Genomic_DNA"/>
</dbReference>
<accession>F0QYJ4</accession>
<reference evidence="2 3" key="1">
    <citation type="journal article" date="2011" name="J. Bacteriol.">
        <title>Complete genome sequence of 'Vulcanisaeta moutnovskia' strain 768-28, a novel member of the hyperthermophilic crenarchaeal genus vulcanisaeta.</title>
        <authorList>
            <person name="Gumerov V.M."/>
            <person name="Mardanov A.V."/>
            <person name="Beletsky A.V."/>
            <person name="Prokofeva M.I."/>
            <person name="Bonch-Osmolovskaya E.A."/>
            <person name="Ravin N.V."/>
            <person name="Skryabin K.G."/>
        </authorList>
    </citation>
    <scope>NUCLEOTIDE SEQUENCE [LARGE SCALE GENOMIC DNA]</scope>
    <source>
        <strain evidence="2 3">768-28</strain>
    </source>
</reference>
<gene>
    <name evidence="2" type="ordered locus">VMUT_1222</name>
</gene>
<sequence length="136" mass="14844">MFIFSWELNSAVMERTSEALSKVVRDFLNNVENISGVYIATLDGLLIAHASRIDADPDRVAAMIASLSAVGDRVSKELLNEDSNHVIVQSSTGYIVIKRVSDLVVGILVQGGDDSTIGLTMLELERLIATIQKQLR</sequence>
<dbReference type="Pfam" id="PF03259">
    <property type="entry name" value="Robl_LC7"/>
    <property type="match status" value="1"/>
</dbReference>
<proteinExistence type="predicted"/>
<dbReference type="Proteomes" id="UP000007485">
    <property type="component" value="Chromosome"/>
</dbReference>
<organism evidence="2 3">
    <name type="scientific">Vulcanisaeta moutnovskia (strain 768-28)</name>
    <dbReference type="NCBI Taxonomy" id="985053"/>
    <lineage>
        <taxon>Archaea</taxon>
        <taxon>Thermoproteota</taxon>
        <taxon>Thermoprotei</taxon>
        <taxon>Thermoproteales</taxon>
        <taxon>Thermoproteaceae</taxon>
        <taxon>Vulcanisaeta</taxon>
    </lineage>
</organism>
<dbReference type="InterPro" id="IPR004942">
    <property type="entry name" value="Roadblock/LAMTOR2_dom"/>
</dbReference>
<evidence type="ECO:0000259" key="1">
    <source>
        <dbReference type="SMART" id="SM00960"/>
    </source>
</evidence>
<name>F0QYJ4_VULM7</name>
<dbReference type="HOGENOM" id="CLU_1998862_0_0_2"/>
<evidence type="ECO:0000313" key="2">
    <source>
        <dbReference type="EMBL" id="ADY01427.1"/>
    </source>
</evidence>
<dbReference type="SUPFAM" id="SSF103196">
    <property type="entry name" value="Roadblock/LC7 domain"/>
    <property type="match status" value="1"/>
</dbReference>
<feature type="domain" description="Roadblock/LAMTOR2" evidence="1">
    <location>
        <begin position="21"/>
        <end position="109"/>
    </location>
</feature>
<evidence type="ECO:0000313" key="3">
    <source>
        <dbReference type="Proteomes" id="UP000007485"/>
    </source>
</evidence>
<keyword evidence="3" id="KW-1185">Reference proteome</keyword>
<dbReference type="STRING" id="985053.VMUT_1222"/>
<dbReference type="eggNOG" id="arCOG02603">
    <property type="taxonomic scope" value="Archaea"/>
</dbReference>
<dbReference type="KEGG" id="vmo:VMUT_1222"/>
<dbReference type="SMART" id="SM00960">
    <property type="entry name" value="Robl_LC7"/>
    <property type="match status" value="1"/>
</dbReference>
<dbReference type="Gene3D" id="3.30.450.30">
    <property type="entry name" value="Dynein light chain 2a, cytoplasmic"/>
    <property type="match status" value="1"/>
</dbReference>
<dbReference type="AlphaFoldDB" id="F0QYJ4"/>
<protein>
    <recommendedName>
        <fullName evidence="1">Roadblock/LAMTOR2 domain-containing protein</fullName>
    </recommendedName>
</protein>